<dbReference type="AlphaFoldDB" id="X1QR70"/>
<proteinExistence type="predicted"/>
<organism evidence="1">
    <name type="scientific">marine sediment metagenome</name>
    <dbReference type="NCBI Taxonomy" id="412755"/>
    <lineage>
        <taxon>unclassified sequences</taxon>
        <taxon>metagenomes</taxon>
        <taxon>ecological metagenomes</taxon>
    </lineage>
</organism>
<gene>
    <name evidence="1" type="ORF">S06H3_66762</name>
</gene>
<protein>
    <submittedName>
        <fullName evidence="1">Uncharacterized protein</fullName>
    </submittedName>
</protein>
<comment type="caution">
    <text evidence="1">The sequence shown here is derived from an EMBL/GenBank/DDBJ whole genome shotgun (WGS) entry which is preliminary data.</text>
</comment>
<sequence length="36" mass="4039">LGSEVVSKPTGFFKHTLWLPITESFVNQGEIITKHP</sequence>
<feature type="non-terminal residue" evidence="1">
    <location>
        <position position="1"/>
    </location>
</feature>
<dbReference type="EMBL" id="BARV01045717">
    <property type="protein sequence ID" value="GAI71027.1"/>
    <property type="molecule type" value="Genomic_DNA"/>
</dbReference>
<evidence type="ECO:0000313" key="1">
    <source>
        <dbReference type="EMBL" id="GAI71027.1"/>
    </source>
</evidence>
<reference evidence="1" key="1">
    <citation type="journal article" date="2014" name="Front. Microbiol.">
        <title>High frequency of phylogenetically diverse reductive dehalogenase-homologous genes in deep subseafloor sedimentary metagenomes.</title>
        <authorList>
            <person name="Kawai M."/>
            <person name="Futagami T."/>
            <person name="Toyoda A."/>
            <person name="Takaki Y."/>
            <person name="Nishi S."/>
            <person name="Hori S."/>
            <person name="Arai W."/>
            <person name="Tsubouchi T."/>
            <person name="Morono Y."/>
            <person name="Uchiyama I."/>
            <person name="Ito T."/>
            <person name="Fujiyama A."/>
            <person name="Inagaki F."/>
            <person name="Takami H."/>
        </authorList>
    </citation>
    <scope>NUCLEOTIDE SEQUENCE</scope>
    <source>
        <strain evidence="1">Expedition CK06-06</strain>
    </source>
</reference>
<name>X1QR70_9ZZZZ</name>
<accession>X1QR70</accession>